<dbReference type="InterPro" id="IPR000073">
    <property type="entry name" value="AB_hydrolase_1"/>
</dbReference>
<name>A0A0K8P0A3_PISS1</name>
<evidence type="ECO:0000313" key="2">
    <source>
        <dbReference type="EMBL" id="GAP35969.1"/>
    </source>
</evidence>
<dbReference type="PANTHER" id="PTHR43798">
    <property type="entry name" value="MONOACYLGLYCEROL LIPASE"/>
    <property type="match status" value="1"/>
</dbReference>
<reference evidence="3" key="1">
    <citation type="submission" date="2015-07" db="EMBL/GenBank/DDBJ databases">
        <title>Discovery of a poly(ethylene terephthalate assimilation.</title>
        <authorList>
            <person name="Yoshida S."/>
            <person name="Hiraga K."/>
            <person name="Takehana T."/>
            <person name="Taniguchi I."/>
            <person name="Yamaji H."/>
            <person name="Maeda Y."/>
            <person name="Toyohara K."/>
            <person name="Miyamoto K."/>
            <person name="Kimura Y."/>
            <person name="Oda K."/>
        </authorList>
    </citation>
    <scope>NUCLEOTIDE SEQUENCE [LARGE SCALE GENOMIC DNA]</scope>
    <source>
        <strain evidence="3">NBRC 110686 / TISTR 2288 / 201-F6</strain>
    </source>
</reference>
<dbReference type="OrthoDB" id="8562572at2"/>
<protein>
    <submittedName>
        <fullName evidence="2">2-hydroxy-6-oxo-6-phenylhexa-2,4-dienoate hydrolase</fullName>
        <ecNumber evidence="2">3.7.1.-</ecNumber>
    </submittedName>
</protein>
<dbReference type="AlphaFoldDB" id="A0A0K8P0A3"/>
<dbReference type="InterPro" id="IPR000639">
    <property type="entry name" value="Epox_hydrolase-like"/>
</dbReference>
<dbReference type="EC" id="3.7.1.-" evidence="2"/>
<accession>A0A0K8P0A3</accession>
<keyword evidence="2" id="KW-0378">Hydrolase</keyword>
<gene>
    <name evidence="2" type="ORF">ISF6_1809</name>
</gene>
<dbReference type="PANTHER" id="PTHR43798:SF33">
    <property type="entry name" value="HYDROLASE, PUTATIVE (AFU_ORTHOLOGUE AFUA_2G14860)-RELATED"/>
    <property type="match status" value="1"/>
</dbReference>
<dbReference type="GO" id="GO:0016787">
    <property type="term" value="F:hydrolase activity"/>
    <property type="evidence" value="ECO:0007669"/>
    <property type="project" value="UniProtKB-KW"/>
</dbReference>
<keyword evidence="3" id="KW-1185">Reference proteome</keyword>
<dbReference type="InterPro" id="IPR050266">
    <property type="entry name" value="AB_hydrolase_sf"/>
</dbReference>
<proteinExistence type="predicted"/>
<dbReference type="InterPro" id="IPR029058">
    <property type="entry name" value="AB_hydrolase_fold"/>
</dbReference>
<evidence type="ECO:0000313" key="3">
    <source>
        <dbReference type="Proteomes" id="UP000037660"/>
    </source>
</evidence>
<dbReference type="SUPFAM" id="SSF53474">
    <property type="entry name" value="alpha/beta-Hydrolases"/>
    <property type="match status" value="1"/>
</dbReference>
<dbReference type="GO" id="GO:0016020">
    <property type="term" value="C:membrane"/>
    <property type="evidence" value="ECO:0007669"/>
    <property type="project" value="TreeGrafter"/>
</dbReference>
<reference evidence="2 3" key="2">
    <citation type="journal article" date="2016" name="Science">
        <title>A bacterium that degrades and assimilates poly(ethylene terephthalate).</title>
        <authorList>
            <person name="Yoshida S."/>
            <person name="Hiraga K."/>
            <person name="Takehana T."/>
            <person name="Taniguchi I."/>
            <person name="Yamaji H."/>
            <person name="Maeda Y."/>
            <person name="Toyohara K."/>
            <person name="Miyamoto K."/>
            <person name="Kimura Y."/>
            <person name="Oda K."/>
        </authorList>
    </citation>
    <scope>NUCLEOTIDE SEQUENCE [LARGE SCALE GENOMIC DNA]</scope>
    <source>
        <strain evidence="3">NBRC 110686 / TISTR 2288 / 201-F6</strain>
    </source>
</reference>
<dbReference type="Pfam" id="PF00561">
    <property type="entry name" value="Abhydrolase_1"/>
    <property type="match status" value="1"/>
</dbReference>
<dbReference type="STRING" id="1547922.ISF6_1809"/>
<dbReference type="Gene3D" id="3.40.50.1820">
    <property type="entry name" value="alpha/beta hydrolase"/>
    <property type="match status" value="1"/>
</dbReference>
<sequence>MVWHRWGDPSAPPVLLLHGGAGSWTHWARNLPALLAAGHQVLAPDLPGFGDSDRPPRGQDADVLPPFVEAGLRQALGEAACEVVAFSFGAMVAGLLAAGWPARVRRLVLVGAPALLSGGLAPLALRAWSPALPPGEREAVLRHNLQRLMLARPEAIDALALRLHADNLARDRMKLRRLSRTDLLHRTLPAVRCPVHGIWGAEDALYRGRIGAVAPALAAAPDFRGLVLLPGAGHWAPYEDAPAFDAALAQVLGLEAMPRA</sequence>
<dbReference type="PRINTS" id="PR00412">
    <property type="entry name" value="EPOXHYDRLASE"/>
</dbReference>
<comment type="caution">
    <text evidence="2">The sequence shown here is derived from an EMBL/GenBank/DDBJ whole genome shotgun (WGS) entry which is preliminary data.</text>
</comment>
<dbReference type="EMBL" id="BBYR01000030">
    <property type="protein sequence ID" value="GAP35969.1"/>
    <property type="molecule type" value="Genomic_DNA"/>
</dbReference>
<evidence type="ECO:0000259" key="1">
    <source>
        <dbReference type="Pfam" id="PF00561"/>
    </source>
</evidence>
<organism evidence="2 3">
    <name type="scientific">Piscinibacter sakaiensis</name>
    <name type="common">Ideonella sakaiensis</name>
    <dbReference type="NCBI Taxonomy" id="1547922"/>
    <lineage>
        <taxon>Bacteria</taxon>
        <taxon>Pseudomonadati</taxon>
        <taxon>Pseudomonadota</taxon>
        <taxon>Betaproteobacteria</taxon>
        <taxon>Burkholderiales</taxon>
        <taxon>Sphaerotilaceae</taxon>
        <taxon>Piscinibacter</taxon>
    </lineage>
</organism>
<dbReference type="PRINTS" id="PR00111">
    <property type="entry name" value="ABHYDROLASE"/>
</dbReference>
<feature type="domain" description="AB hydrolase-1" evidence="1">
    <location>
        <begin position="12"/>
        <end position="144"/>
    </location>
</feature>
<dbReference type="Proteomes" id="UP000037660">
    <property type="component" value="Unassembled WGS sequence"/>
</dbReference>